<organism evidence="1 2">
    <name type="scientific">Hanseniaspora guilliermondii</name>
    <dbReference type="NCBI Taxonomy" id="56406"/>
    <lineage>
        <taxon>Eukaryota</taxon>
        <taxon>Fungi</taxon>
        <taxon>Dikarya</taxon>
        <taxon>Ascomycota</taxon>
        <taxon>Saccharomycotina</taxon>
        <taxon>Saccharomycetes</taxon>
        <taxon>Saccharomycodales</taxon>
        <taxon>Saccharomycodaceae</taxon>
        <taxon>Hanseniaspora</taxon>
    </lineage>
</organism>
<gene>
    <name evidence="1" type="ORF">HGUI_02452</name>
</gene>
<dbReference type="OrthoDB" id="4081130at2759"/>
<dbReference type="VEuPathDB" id="FungiDB:HGUI_02452"/>
<dbReference type="AlphaFoldDB" id="A0A1L0B376"/>
<dbReference type="Proteomes" id="UP000183365">
    <property type="component" value="Unassembled WGS sequence"/>
</dbReference>
<accession>A0A1L0B376</accession>
<keyword evidence="2" id="KW-1185">Reference proteome</keyword>
<sequence length="251" mass="29202">MFAKNRQSKFVKNLYSINPLRRGFSIGKPLLNQQYHGNPNVLPNSFGKRIAVLSVFSITCACVYLDQHKEILKKFYGQVNESDDKVAKRKNAKLNVLKHENIIPKKINFVFCDDLPADANNEKLYVVDIVKMLDYYVNDDVEGRYSKFIKDFMKAQNIESLEHLAKRTPPGFLSFLINKYITANISGDFDGSPVKSEFLYITNAQLMSLDELFKFEIDYSTVYRLILKKENRELNEDMIEYFDTVNKIVYI</sequence>
<reference evidence="2" key="1">
    <citation type="submission" date="2016-11" db="EMBL/GenBank/DDBJ databases">
        <authorList>
            <person name="Guldener U."/>
        </authorList>
    </citation>
    <scope>NUCLEOTIDE SEQUENCE [LARGE SCALE GENOMIC DNA]</scope>
</reference>
<dbReference type="EMBL" id="FQNF01000044">
    <property type="protein sequence ID" value="SGZ40252.1"/>
    <property type="molecule type" value="Genomic_DNA"/>
</dbReference>
<protein>
    <submittedName>
        <fullName evidence="1">Uncharacterized protein</fullName>
    </submittedName>
</protein>
<evidence type="ECO:0000313" key="1">
    <source>
        <dbReference type="EMBL" id="SGZ40252.1"/>
    </source>
</evidence>
<name>A0A1L0B376_9ASCO</name>
<proteinExistence type="predicted"/>
<evidence type="ECO:0000313" key="2">
    <source>
        <dbReference type="Proteomes" id="UP000183365"/>
    </source>
</evidence>